<name>A0A839DTR6_9PSEU</name>
<evidence type="ECO:0000256" key="2">
    <source>
        <dbReference type="SAM" id="Phobius"/>
    </source>
</evidence>
<keyword evidence="2" id="KW-1133">Transmembrane helix</keyword>
<dbReference type="RefSeq" id="WP_182542944.1">
    <property type="nucleotide sequence ID" value="NZ_JACGWZ010000001.1"/>
</dbReference>
<dbReference type="Proteomes" id="UP000569329">
    <property type="component" value="Unassembled WGS sequence"/>
</dbReference>
<evidence type="ECO:0000313" key="4">
    <source>
        <dbReference type="Proteomes" id="UP000569329"/>
    </source>
</evidence>
<organism evidence="3 4">
    <name type="scientific">Halosaccharopolyspora lacisalsi</name>
    <dbReference type="NCBI Taxonomy" id="1000566"/>
    <lineage>
        <taxon>Bacteria</taxon>
        <taxon>Bacillati</taxon>
        <taxon>Actinomycetota</taxon>
        <taxon>Actinomycetes</taxon>
        <taxon>Pseudonocardiales</taxon>
        <taxon>Pseudonocardiaceae</taxon>
        <taxon>Halosaccharopolyspora</taxon>
    </lineage>
</organism>
<keyword evidence="4" id="KW-1185">Reference proteome</keyword>
<dbReference type="Gene3D" id="3.10.450.50">
    <property type="match status" value="1"/>
</dbReference>
<proteinExistence type="predicted"/>
<feature type="compositionally biased region" description="Low complexity" evidence="1">
    <location>
        <begin position="8"/>
        <end position="101"/>
    </location>
</feature>
<dbReference type="EMBL" id="JACGWZ010000001">
    <property type="protein sequence ID" value="MBA8823676.1"/>
    <property type="molecule type" value="Genomic_DNA"/>
</dbReference>
<sequence length="279" mass="29839">MTHPPQQPGQGDPYGRQPGWGQPQPGQYGQQPGWQYPPSGPQQPGYGQQFPPSGPQPQQGGQFPPSGPRQQQPAWGQQPGGQYPQNSPYPGWDGQQQAWGQQPGGFGQMQPPKKSRKGLFIGLGAGGGVVVIGLIVTLVLVFTGGPGSPRPVAQQFVDHMKAKNFSALTGVACEKMKNNSEGFNKLTQGNFSDTIAEQSGVPTEIAKKMVEGMKFDLSLDKVTDHGDNTATAKVSGQMKFDVTIMGRSFNESQSLDEKFNMVVEEGQWKICDSGGSGPL</sequence>
<reference evidence="3 4" key="1">
    <citation type="submission" date="2020-07" db="EMBL/GenBank/DDBJ databases">
        <title>Sequencing the genomes of 1000 actinobacteria strains.</title>
        <authorList>
            <person name="Klenk H.-P."/>
        </authorList>
    </citation>
    <scope>NUCLEOTIDE SEQUENCE [LARGE SCALE GENOMIC DNA]</scope>
    <source>
        <strain evidence="3 4">DSM 45975</strain>
    </source>
</reference>
<keyword evidence="2" id="KW-0472">Membrane</keyword>
<feature type="region of interest" description="Disordered" evidence="1">
    <location>
        <begin position="1"/>
        <end position="113"/>
    </location>
</feature>
<comment type="caution">
    <text evidence="3">The sequence shown here is derived from an EMBL/GenBank/DDBJ whole genome shotgun (WGS) entry which is preliminary data.</text>
</comment>
<gene>
    <name evidence="3" type="ORF">FHX42_001005</name>
</gene>
<evidence type="ECO:0008006" key="5">
    <source>
        <dbReference type="Google" id="ProtNLM"/>
    </source>
</evidence>
<accession>A0A839DTR6</accession>
<evidence type="ECO:0000313" key="3">
    <source>
        <dbReference type="EMBL" id="MBA8823676.1"/>
    </source>
</evidence>
<dbReference type="AlphaFoldDB" id="A0A839DTR6"/>
<protein>
    <recommendedName>
        <fullName evidence="5">DUF4878 domain-containing protein</fullName>
    </recommendedName>
</protein>
<keyword evidence="2" id="KW-0812">Transmembrane</keyword>
<feature type="transmembrane region" description="Helical" evidence="2">
    <location>
        <begin position="119"/>
        <end position="142"/>
    </location>
</feature>
<evidence type="ECO:0000256" key="1">
    <source>
        <dbReference type="SAM" id="MobiDB-lite"/>
    </source>
</evidence>